<dbReference type="Proteomes" id="UP000011713">
    <property type="component" value="Unassembled WGS sequence"/>
</dbReference>
<dbReference type="AlphaFoldDB" id="M4B1R8"/>
<evidence type="ECO:0000256" key="2">
    <source>
        <dbReference type="ARBA" id="ARBA00022692"/>
    </source>
</evidence>
<accession>M4B1R8</accession>
<keyword evidence="3 5" id="KW-1133">Transmembrane helix</keyword>
<reference evidence="7" key="1">
    <citation type="journal article" date="2010" name="Science">
        <title>Signatures of adaptation to obligate biotrophy in the Hyaloperonospora arabidopsidis genome.</title>
        <authorList>
            <person name="Baxter L."/>
            <person name="Tripathy S."/>
            <person name="Ishaque N."/>
            <person name="Boot N."/>
            <person name="Cabral A."/>
            <person name="Kemen E."/>
            <person name="Thines M."/>
            <person name="Ah-Fong A."/>
            <person name="Anderson R."/>
            <person name="Badejoko W."/>
            <person name="Bittner-Eddy P."/>
            <person name="Boore J.L."/>
            <person name="Chibucos M.C."/>
            <person name="Coates M."/>
            <person name="Dehal P."/>
            <person name="Delehaunty K."/>
            <person name="Dong S."/>
            <person name="Downton P."/>
            <person name="Dumas B."/>
            <person name="Fabro G."/>
            <person name="Fronick C."/>
            <person name="Fuerstenberg S.I."/>
            <person name="Fulton L."/>
            <person name="Gaulin E."/>
            <person name="Govers F."/>
            <person name="Hughes L."/>
            <person name="Humphray S."/>
            <person name="Jiang R.H."/>
            <person name="Judelson H."/>
            <person name="Kamoun S."/>
            <person name="Kyung K."/>
            <person name="Meijer H."/>
            <person name="Minx P."/>
            <person name="Morris P."/>
            <person name="Nelson J."/>
            <person name="Phuntumart V."/>
            <person name="Qutob D."/>
            <person name="Rehmany A."/>
            <person name="Rougon-Cardoso A."/>
            <person name="Ryden P."/>
            <person name="Torto-Alalibo T."/>
            <person name="Studholme D."/>
            <person name="Wang Y."/>
            <person name="Win J."/>
            <person name="Wood J."/>
            <person name="Clifton S.W."/>
            <person name="Rogers J."/>
            <person name="Van den Ackerveken G."/>
            <person name="Jones J.D."/>
            <person name="McDowell J.M."/>
            <person name="Beynon J."/>
            <person name="Tyler B.M."/>
        </authorList>
    </citation>
    <scope>NUCLEOTIDE SEQUENCE [LARGE SCALE GENOMIC DNA]</scope>
    <source>
        <strain evidence="7">Emoy2</strain>
    </source>
</reference>
<evidence type="ECO:0000313" key="7">
    <source>
        <dbReference type="Proteomes" id="UP000011713"/>
    </source>
</evidence>
<organism evidence="6 7">
    <name type="scientific">Hyaloperonospora arabidopsidis (strain Emoy2)</name>
    <name type="common">Downy mildew agent</name>
    <name type="synonym">Peronospora arabidopsidis</name>
    <dbReference type="NCBI Taxonomy" id="559515"/>
    <lineage>
        <taxon>Eukaryota</taxon>
        <taxon>Sar</taxon>
        <taxon>Stramenopiles</taxon>
        <taxon>Oomycota</taxon>
        <taxon>Peronosporomycetes</taxon>
        <taxon>Peronosporales</taxon>
        <taxon>Peronosporaceae</taxon>
        <taxon>Hyaloperonospora</taxon>
    </lineage>
</organism>
<keyword evidence="7" id="KW-1185">Reference proteome</keyword>
<dbReference type="PANTHER" id="PTHR17920:SF3">
    <property type="entry name" value="TRANSMEMBRANE AND COILED-COIL DOMAIN-CONTAINING PROTEIN 4"/>
    <property type="match status" value="1"/>
</dbReference>
<dbReference type="Pfam" id="PF05277">
    <property type="entry name" value="DUF726"/>
    <property type="match status" value="1"/>
</dbReference>
<dbReference type="VEuPathDB" id="FungiDB:HpaG800216"/>
<name>M4B1R8_HYAAE</name>
<evidence type="ECO:0000256" key="4">
    <source>
        <dbReference type="ARBA" id="ARBA00023136"/>
    </source>
</evidence>
<proteinExistence type="predicted"/>
<protein>
    <submittedName>
        <fullName evidence="6">Uncharacterized protein</fullName>
    </submittedName>
</protein>
<dbReference type="PANTHER" id="PTHR17920">
    <property type="entry name" value="TRANSMEMBRANE AND COILED-COIL DOMAIN-CONTAINING PROTEIN 4 TMCO4"/>
    <property type="match status" value="1"/>
</dbReference>
<evidence type="ECO:0000256" key="1">
    <source>
        <dbReference type="ARBA" id="ARBA00004141"/>
    </source>
</evidence>
<dbReference type="EnsemblProtists" id="HpaT800216">
    <property type="protein sequence ID" value="HpaP800216"/>
    <property type="gene ID" value="HpaG800216"/>
</dbReference>
<evidence type="ECO:0000313" key="6">
    <source>
        <dbReference type="EnsemblProtists" id="HpaP800215"/>
    </source>
</evidence>
<keyword evidence="4 5" id="KW-0472">Membrane</keyword>
<dbReference type="InterPro" id="IPR007941">
    <property type="entry name" value="DUF726"/>
</dbReference>
<dbReference type="EnsemblProtists" id="HpaT800215">
    <property type="protein sequence ID" value="HpaP800215"/>
    <property type="gene ID" value="HpaG800215"/>
</dbReference>
<feature type="transmembrane region" description="Helical" evidence="5">
    <location>
        <begin position="38"/>
        <end position="62"/>
    </location>
</feature>
<evidence type="ECO:0000256" key="3">
    <source>
        <dbReference type="ARBA" id="ARBA00022989"/>
    </source>
</evidence>
<dbReference type="HOGENOM" id="CLU_2364111_0_0_1"/>
<comment type="subcellular location">
    <subcellularLocation>
        <location evidence="1">Membrane</location>
        <topology evidence="1">Multi-pass membrane protein</topology>
    </subcellularLocation>
</comment>
<sequence>MAQEEEKIGQTLYAEATATLLGKKKATKPKGWEWKLHVAIGAATVTGGVLLAVTAGLAAPAIAASVTALGEAGVTISGLTTGFTATTVLLKQLEWQ</sequence>
<evidence type="ECO:0000256" key="5">
    <source>
        <dbReference type="SAM" id="Phobius"/>
    </source>
</evidence>
<dbReference type="EMBL" id="JH597776">
    <property type="status" value="NOT_ANNOTATED_CDS"/>
    <property type="molecule type" value="Genomic_DNA"/>
</dbReference>
<keyword evidence="2 5" id="KW-0812">Transmembrane</keyword>
<feature type="transmembrane region" description="Helical" evidence="5">
    <location>
        <begin position="68"/>
        <end position="90"/>
    </location>
</feature>
<dbReference type="GO" id="GO:0016020">
    <property type="term" value="C:membrane"/>
    <property type="evidence" value="ECO:0007669"/>
    <property type="project" value="UniProtKB-SubCell"/>
</dbReference>
<dbReference type="InParanoid" id="M4B1R8"/>
<reference evidence="6" key="2">
    <citation type="submission" date="2015-06" db="UniProtKB">
        <authorList>
            <consortium name="EnsemblProtists"/>
        </authorList>
    </citation>
    <scope>IDENTIFICATION</scope>
    <source>
        <strain evidence="6">Emoy2</strain>
    </source>
</reference>